<organism evidence="2 3">
    <name type="scientific">Petrolisthes manimaculis</name>
    <dbReference type="NCBI Taxonomy" id="1843537"/>
    <lineage>
        <taxon>Eukaryota</taxon>
        <taxon>Metazoa</taxon>
        <taxon>Ecdysozoa</taxon>
        <taxon>Arthropoda</taxon>
        <taxon>Crustacea</taxon>
        <taxon>Multicrustacea</taxon>
        <taxon>Malacostraca</taxon>
        <taxon>Eumalacostraca</taxon>
        <taxon>Eucarida</taxon>
        <taxon>Decapoda</taxon>
        <taxon>Pleocyemata</taxon>
        <taxon>Anomura</taxon>
        <taxon>Galatheoidea</taxon>
        <taxon>Porcellanidae</taxon>
        <taxon>Petrolisthes</taxon>
    </lineage>
</organism>
<dbReference type="Proteomes" id="UP001292094">
    <property type="component" value="Unassembled WGS sequence"/>
</dbReference>
<dbReference type="EMBL" id="JAWZYT010004678">
    <property type="protein sequence ID" value="KAK4292932.1"/>
    <property type="molecule type" value="Genomic_DNA"/>
</dbReference>
<proteinExistence type="predicted"/>
<dbReference type="InterPro" id="IPR044672">
    <property type="entry name" value="MOCS2A"/>
</dbReference>
<accession>A0AAE1NPJ1</accession>
<dbReference type="InterPro" id="IPR012675">
    <property type="entry name" value="Beta-grasp_dom_sf"/>
</dbReference>
<reference evidence="2" key="1">
    <citation type="submission" date="2023-11" db="EMBL/GenBank/DDBJ databases">
        <title>Genome assemblies of two species of porcelain crab, Petrolisthes cinctipes and Petrolisthes manimaculis (Anomura: Porcellanidae).</title>
        <authorList>
            <person name="Angst P."/>
        </authorList>
    </citation>
    <scope>NUCLEOTIDE SEQUENCE</scope>
    <source>
        <strain evidence="2">PB745_02</strain>
        <tissue evidence="2">Gill</tissue>
    </source>
</reference>
<sequence>MIDVNNSWPPESQGEPQNISNSFYCEITERLWRGPCVSQPVEVTPVLEVAGGMTEREVSVSVLFFAGARDLAGVERSAITLPVVTTPEQLLARVVRSFGELNIIRDSVIISLNQEYCVPGQELVLTAEDEVAIIPPISGG</sequence>
<dbReference type="PANTHER" id="PTHR33359:SF1">
    <property type="entry name" value="MOLYBDOPTERIN SYNTHASE SULFUR CARRIER SUBUNIT"/>
    <property type="match status" value="1"/>
</dbReference>
<dbReference type="Gene3D" id="3.10.20.30">
    <property type="match status" value="1"/>
</dbReference>
<evidence type="ECO:0008006" key="4">
    <source>
        <dbReference type="Google" id="ProtNLM"/>
    </source>
</evidence>
<dbReference type="GO" id="GO:0006777">
    <property type="term" value="P:Mo-molybdopterin cofactor biosynthetic process"/>
    <property type="evidence" value="ECO:0007669"/>
    <property type="project" value="InterPro"/>
</dbReference>
<dbReference type="GO" id="GO:1990133">
    <property type="term" value="C:molybdopterin adenylyltransferase complex"/>
    <property type="evidence" value="ECO:0007669"/>
    <property type="project" value="TreeGrafter"/>
</dbReference>
<keyword evidence="1" id="KW-0547">Nucleotide-binding</keyword>
<dbReference type="SUPFAM" id="SSF54285">
    <property type="entry name" value="MoaD/ThiS"/>
    <property type="match status" value="1"/>
</dbReference>
<comment type="caution">
    <text evidence="2">The sequence shown here is derived from an EMBL/GenBank/DDBJ whole genome shotgun (WGS) entry which is preliminary data.</text>
</comment>
<evidence type="ECO:0000256" key="1">
    <source>
        <dbReference type="ARBA" id="ARBA00022741"/>
    </source>
</evidence>
<dbReference type="InterPro" id="IPR016155">
    <property type="entry name" value="Mopterin_synth/thiamin_S_b"/>
</dbReference>
<evidence type="ECO:0000313" key="2">
    <source>
        <dbReference type="EMBL" id="KAK4292932.1"/>
    </source>
</evidence>
<dbReference type="PANTHER" id="PTHR33359">
    <property type="entry name" value="MOLYBDOPTERIN SYNTHASE SULFUR CARRIER SUBUNIT"/>
    <property type="match status" value="1"/>
</dbReference>
<keyword evidence="3" id="KW-1185">Reference proteome</keyword>
<dbReference type="InterPro" id="IPR003749">
    <property type="entry name" value="ThiS/MoaD-like"/>
</dbReference>
<evidence type="ECO:0000313" key="3">
    <source>
        <dbReference type="Proteomes" id="UP001292094"/>
    </source>
</evidence>
<protein>
    <recommendedName>
        <fullName evidence="4">MOCS2A</fullName>
    </recommendedName>
</protein>
<gene>
    <name evidence="2" type="ORF">Pmani_034333</name>
</gene>
<dbReference type="AlphaFoldDB" id="A0AAE1NPJ1"/>
<dbReference type="GO" id="GO:0000166">
    <property type="term" value="F:nucleotide binding"/>
    <property type="evidence" value="ECO:0007669"/>
    <property type="project" value="UniProtKB-KW"/>
</dbReference>
<dbReference type="Pfam" id="PF02597">
    <property type="entry name" value="ThiS"/>
    <property type="match status" value="1"/>
</dbReference>
<dbReference type="CDD" id="cd00754">
    <property type="entry name" value="Ubl_MoaD"/>
    <property type="match status" value="1"/>
</dbReference>
<name>A0AAE1NPJ1_9EUCA</name>